<proteinExistence type="predicted"/>
<evidence type="ECO:0000313" key="2">
    <source>
        <dbReference type="Proteomes" id="UP000799764"/>
    </source>
</evidence>
<dbReference type="AlphaFoldDB" id="A0A9P4PZB2"/>
<sequence>MRSSLAPLSPTPLVGGAACQFDMRSTANQPAKARPILATADEVEQKLRQKNLVQCAITKFPVCAPQVLRSYAAASSYNIYSISDYTGLKNIYMMERCKPGKIHGCLDPFGHVVGGTPGPHLARSSKSPPPK</sequence>
<name>A0A9P4PZB2_9PLEO</name>
<dbReference type="EMBL" id="MU001492">
    <property type="protein sequence ID" value="KAF2451634.1"/>
    <property type="molecule type" value="Genomic_DNA"/>
</dbReference>
<gene>
    <name evidence="1" type="ORF">P171DRAFT_438333</name>
</gene>
<dbReference type="Proteomes" id="UP000799764">
    <property type="component" value="Unassembled WGS sequence"/>
</dbReference>
<organism evidence="1 2">
    <name type="scientific">Karstenula rhodostoma CBS 690.94</name>
    <dbReference type="NCBI Taxonomy" id="1392251"/>
    <lineage>
        <taxon>Eukaryota</taxon>
        <taxon>Fungi</taxon>
        <taxon>Dikarya</taxon>
        <taxon>Ascomycota</taxon>
        <taxon>Pezizomycotina</taxon>
        <taxon>Dothideomycetes</taxon>
        <taxon>Pleosporomycetidae</taxon>
        <taxon>Pleosporales</taxon>
        <taxon>Massarineae</taxon>
        <taxon>Didymosphaeriaceae</taxon>
        <taxon>Karstenula</taxon>
    </lineage>
</organism>
<keyword evidence="2" id="KW-1185">Reference proteome</keyword>
<reference evidence="1" key="1">
    <citation type="journal article" date="2020" name="Stud. Mycol.">
        <title>101 Dothideomycetes genomes: a test case for predicting lifestyles and emergence of pathogens.</title>
        <authorList>
            <person name="Haridas S."/>
            <person name="Albert R."/>
            <person name="Binder M."/>
            <person name="Bloem J."/>
            <person name="Labutti K."/>
            <person name="Salamov A."/>
            <person name="Andreopoulos B."/>
            <person name="Baker S."/>
            <person name="Barry K."/>
            <person name="Bills G."/>
            <person name="Bluhm B."/>
            <person name="Cannon C."/>
            <person name="Castanera R."/>
            <person name="Culley D."/>
            <person name="Daum C."/>
            <person name="Ezra D."/>
            <person name="Gonzalez J."/>
            <person name="Henrissat B."/>
            <person name="Kuo A."/>
            <person name="Liang C."/>
            <person name="Lipzen A."/>
            <person name="Lutzoni F."/>
            <person name="Magnuson J."/>
            <person name="Mondo S."/>
            <person name="Nolan M."/>
            <person name="Ohm R."/>
            <person name="Pangilinan J."/>
            <person name="Park H.-J."/>
            <person name="Ramirez L."/>
            <person name="Alfaro M."/>
            <person name="Sun H."/>
            <person name="Tritt A."/>
            <person name="Yoshinaga Y."/>
            <person name="Zwiers L.-H."/>
            <person name="Turgeon B."/>
            <person name="Goodwin S."/>
            <person name="Spatafora J."/>
            <person name="Crous P."/>
            <person name="Grigoriev I."/>
        </authorList>
    </citation>
    <scope>NUCLEOTIDE SEQUENCE</scope>
    <source>
        <strain evidence="1">CBS 690.94</strain>
    </source>
</reference>
<accession>A0A9P4PZB2</accession>
<comment type="caution">
    <text evidence="1">The sequence shown here is derived from an EMBL/GenBank/DDBJ whole genome shotgun (WGS) entry which is preliminary data.</text>
</comment>
<protein>
    <submittedName>
        <fullName evidence="1">Uncharacterized protein</fullName>
    </submittedName>
</protein>
<dbReference type="PROSITE" id="PS51257">
    <property type="entry name" value="PROKAR_LIPOPROTEIN"/>
    <property type="match status" value="1"/>
</dbReference>
<evidence type="ECO:0000313" key="1">
    <source>
        <dbReference type="EMBL" id="KAF2451634.1"/>
    </source>
</evidence>